<reference evidence="1 2" key="1">
    <citation type="journal article" date="2016" name="Mol. Biol. Evol.">
        <title>Comparative Genomics of Early-Diverging Mushroom-Forming Fungi Provides Insights into the Origins of Lignocellulose Decay Capabilities.</title>
        <authorList>
            <person name="Nagy L.G."/>
            <person name="Riley R."/>
            <person name="Tritt A."/>
            <person name="Adam C."/>
            <person name="Daum C."/>
            <person name="Floudas D."/>
            <person name="Sun H."/>
            <person name="Yadav J.S."/>
            <person name="Pangilinan J."/>
            <person name="Larsson K.H."/>
            <person name="Matsuura K."/>
            <person name="Barry K."/>
            <person name="Labutti K."/>
            <person name="Kuo R."/>
            <person name="Ohm R.A."/>
            <person name="Bhattacharya S.S."/>
            <person name="Shirouzu T."/>
            <person name="Yoshinaga Y."/>
            <person name="Martin F.M."/>
            <person name="Grigoriev I.V."/>
            <person name="Hibbett D.S."/>
        </authorList>
    </citation>
    <scope>NUCLEOTIDE SEQUENCE [LARGE SCALE GENOMIC DNA]</scope>
    <source>
        <strain evidence="1 2">HHB12733</strain>
    </source>
</reference>
<dbReference type="AlphaFoldDB" id="A0A165C146"/>
<name>A0A165C146_9BASI</name>
<keyword evidence="2" id="KW-1185">Reference proteome</keyword>
<protein>
    <submittedName>
        <fullName evidence="1">Uncharacterized protein</fullName>
    </submittedName>
</protein>
<accession>A0A165C146</accession>
<proteinExistence type="predicted"/>
<evidence type="ECO:0000313" key="2">
    <source>
        <dbReference type="Proteomes" id="UP000076842"/>
    </source>
</evidence>
<evidence type="ECO:0000313" key="1">
    <source>
        <dbReference type="EMBL" id="KZT50082.1"/>
    </source>
</evidence>
<dbReference type="EMBL" id="KV424242">
    <property type="protein sequence ID" value="KZT50082.1"/>
    <property type="molecule type" value="Genomic_DNA"/>
</dbReference>
<organism evidence="1 2">
    <name type="scientific">Calocera cornea HHB12733</name>
    <dbReference type="NCBI Taxonomy" id="1353952"/>
    <lineage>
        <taxon>Eukaryota</taxon>
        <taxon>Fungi</taxon>
        <taxon>Dikarya</taxon>
        <taxon>Basidiomycota</taxon>
        <taxon>Agaricomycotina</taxon>
        <taxon>Dacrymycetes</taxon>
        <taxon>Dacrymycetales</taxon>
        <taxon>Dacrymycetaceae</taxon>
        <taxon>Calocera</taxon>
    </lineage>
</organism>
<sequence>MYLQGVKQLAEICGETSAWGQTSRFAWNVQVQTTIALAQRELATARRNLDELKPMICQEAG</sequence>
<dbReference type="InParanoid" id="A0A165C146"/>
<dbReference type="Proteomes" id="UP000076842">
    <property type="component" value="Unassembled WGS sequence"/>
</dbReference>
<gene>
    <name evidence="1" type="ORF">CALCODRAFT_488971</name>
</gene>